<evidence type="ECO:0000256" key="5">
    <source>
        <dbReference type="ARBA" id="ARBA00024061"/>
    </source>
</evidence>
<evidence type="ECO:0000256" key="3">
    <source>
        <dbReference type="ARBA" id="ARBA00023002"/>
    </source>
</evidence>
<evidence type="ECO:0000256" key="2">
    <source>
        <dbReference type="ARBA" id="ARBA00022643"/>
    </source>
</evidence>
<dbReference type="PANTHER" id="PTHR43741:SF4">
    <property type="entry name" value="FMN-DEPENDENT NADH:QUINONE OXIDOREDUCTASE"/>
    <property type="match status" value="1"/>
</dbReference>
<comment type="catalytic activity">
    <reaction evidence="6">
        <text>N,N-dimethyl-1,4-phenylenediamine + anthranilate + 2 NAD(+) = 2-(4-dimethylaminophenyl)diazenylbenzoate + 2 NADH + 2 H(+)</text>
        <dbReference type="Rhea" id="RHEA:55872"/>
        <dbReference type="ChEBI" id="CHEBI:15378"/>
        <dbReference type="ChEBI" id="CHEBI:15783"/>
        <dbReference type="ChEBI" id="CHEBI:16567"/>
        <dbReference type="ChEBI" id="CHEBI:57540"/>
        <dbReference type="ChEBI" id="CHEBI:57945"/>
        <dbReference type="ChEBI" id="CHEBI:71579"/>
        <dbReference type="EC" id="1.7.1.17"/>
    </reaction>
    <physiologicalReaction direction="right-to-left" evidence="6">
        <dbReference type="Rhea" id="RHEA:55874"/>
    </physiologicalReaction>
</comment>
<evidence type="ECO:0000313" key="8">
    <source>
        <dbReference type="EMBL" id="CAB4923569.1"/>
    </source>
</evidence>
<reference evidence="8" key="1">
    <citation type="submission" date="2020-05" db="EMBL/GenBank/DDBJ databases">
        <authorList>
            <person name="Chiriac C."/>
            <person name="Salcher M."/>
            <person name="Ghai R."/>
            <person name="Kavagutti S V."/>
        </authorList>
    </citation>
    <scope>NUCLEOTIDE SEQUENCE</scope>
</reference>
<dbReference type="Gene3D" id="3.40.50.360">
    <property type="match status" value="1"/>
</dbReference>
<dbReference type="GO" id="GO:0016655">
    <property type="term" value="F:oxidoreductase activity, acting on NAD(P)H, quinone or similar compound as acceptor"/>
    <property type="evidence" value="ECO:0007669"/>
    <property type="project" value="InterPro"/>
</dbReference>
<gene>
    <name evidence="8" type="ORF">UFOPK3564_01975</name>
</gene>
<sequence>MTHRLLHIDSSIQGEQSVSRRLTARAAAAWRAAHSGGEVVYRDLGSAPLPHIDADTGLARMLPPDAHTPAQAASWALTEELVGEIRDADAVLLGLPLYNFGAPSTVKAWVDHLIAPGLSVDLATHTGLLGGRDLLVVVSRGGGYGAGTPKEGWDHAEQWLPHGLSLTGLEPRFVVAELTMANTNPAMAELKPLAAESLAAAERALDAAWEPQVAVV</sequence>
<evidence type="ECO:0000256" key="1">
    <source>
        <dbReference type="ARBA" id="ARBA00022630"/>
    </source>
</evidence>
<proteinExistence type="inferred from homology"/>
<keyword evidence="3" id="KW-0560">Oxidoreductase</keyword>
<evidence type="ECO:0000256" key="4">
    <source>
        <dbReference type="ARBA" id="ARBA00023027"/>
    </source>
</evidence>
<dbReference type="PANTHER" id="PTHR43741">
    <property type="entry name" value="FMN-DEPENDENT NADH-AZOREDUCTASE 1"/>
    <property type="match status" value="1"/>
</dbReference>
<keyword evidence="2" id="KW-0288">FMN</keyword>
<dbReference type="HAMAP" id="MF_01216">
    <property type="entry name" value="Azoreductase_type1"/>
    <property type="match status" value="1"/>
</dbReference>
<dbReference type="SUPFAM" id="SSF52218">
    <property type="entry name" value="Flavoproteins"/>
    <property type="match status" value="1"/>
</dbReference>
<dbReference type="GO" id="GO:0010181">
    <property type="term" value="F:FMN binding"/>
    <property type="evidence" value="ECO:0007669"/>
    <property type="project" value="InterPro"/>
</dbReference>
<dbReference type="AlphaFoldDB" id="A0A6J7HYU1"/>
<evidence type="ECO:0000259" key="7">
    <source>
        <dbReference type="Pfam" id="PF02525"/>
    </source>
</evidence>
<keyword evidence="4" id="KW-0520">NAD</keyword>
<organism evidence="8">
    <name type="scientific">freshwater metagenome</name>
    <dbReference type="NCBI Taxonomy" id="449393"/>
    <lineage>
        <taxon>unclassified sequences</taxon>
        <taxon>metagenomes</taxon>
        <taxon>ecological metagenomes</taxon>
    </lineage>
</organism>
<accession>A0A6J7HYU1</accession>
<dbReference type="Pfam" id="PF02525">
    <property type="entry name" value="Flavodoxin_2"/>
    <property type="match status" value="1"/>
</dbReference>
<evidence type="ECO:0000256" key="6">
    <source>
        <dbReference type="ARBA" id="ARBA00048542"/>
    </source>
</evidence>
<name>A0A6J7HYU1_9ZZZZ</name>
<dbReference type="InterPro" id="IPR029039">
    <property type="entry name" value="Flavoprotein-like_sf"/>
</dbReference>
<protein>
    <recommendedName>
        <fullName evidence="5">FMN-dependent NADH-azoreductase</fullName>
        <ecNumber evidence="5">1.7.1.17</ecNumber>
    </recommendedName>
</protein>
<keyword evidence="1" id="KW-0285">Flavoprotein</keyword>
<feature type="domain" description="Flavodoxin-like fold" evidence="7">
    <location>
        <begin position="4"/>
        <end position="180"/>
    </location>
</feature>
<dbReference type="InterPro" id="IPR023048">
    <property type="entry name" value="NADH:quinone_OxRdtase_FMN_depd"/>
</dbReference>
<dbReference type="InterPro" id="IPR003680">
    <property type="entry name" value="Flavodoxin_fold"/>
</dbReference>
<dbReference type="EMBL" id="CAFBMK010000119">
    <property type="protein sequence ID" value="CAB4923569.1"/>
    <property type="molecule type" value="Genomic_DNA"/>
</dbReference>
<dbReference type="InterPro" id="IPR050104">
    <property type="entry name" value="FMN-dep_NADH:Q_OxRdtase_AzoR1"/>
</dbReference>
<dbReference type="EC" id="1.7.1.17" evidence="5"/>